<dbReference type="GO" id="GO:0046718">
    <property type="term" value="P:symbiont entry into host cell"/>
    <property type="evidence" value="ECO:0007669"/>
    <property type="project" value="InterPro"/>
</dbReference>
<organism evidence="2 3">
    <name type="scientific">Paenibacillus albilobatus</name>
    <dbReference type="NCBI Taxonomy" id="2716884"/>
    <lineage>
        <taxon>Bacteria</taxon>
        <taxon>Bacillati</taxon>
        <taxon>Bacillota</taxon>
        <taxon>Bacilli</taxon>
        <taxon>Bacillales</taxon>
        <taxon>Paenibacillaceae</taxon>
        <taxon>Paenibacillus</taxon>
    </lineage>
</organism>
<dbReference type="InterPro" id="IPR022225">
    <property type="entry name" value="Phage_tail_fibre_N"/>
</dbReference>
<name>A0A920CBS1_9BACL</name>
<evidence type="ECO:0000259" key="1">
    <source>
        <dbReference type="Pfam" id="PF12571"/>
    </source>
</evidence>
<dbReference type="Proteomes" id="UP000679779">
    <property type="component" value="Unassembled WGS sequence"/>
</dbReference>
<dbReference type="AlphaFoldDB" id="A0A920CBS1"/>
<comment type="caution">
    <text evidence="2">The sequence shown here is derived from an EMBL/GenBank/DDBJ whole genome shotgun (WGS) entry which is preliminary data.</text>
</comment>
<reference evidence="2" key="1">
    <citation type="submission" date="2021-03" db="EMBL/GenBank/DDBJ databases">
        <title>Antimicrobial resistance genes in bacteria isolated from Japanese honey, and their potential for conferring macrolide and lincosamide resistance in the American foulbrood pathogen Paenibacillus larvae.</title>
        <authorList>
            <person name="Okamoto M."/>
            <person name="Kumagai M."/>
            <person name="Kanamori H."/>
            <person name="Takamatsu D."/>
        </authorList>
    </citation>
    <scope>NUCLEOTIDE SEQUENCE</scope>
    <source>
        <strain evidence="2">J2TS6</strain>
    </source>
</reference>
<dbReference type="InterPro" id="IPR005068">
    <property type="entry name" value="Phage_lambda_Stf-r2"/>
</dbReference>
<dbReference type="RefSeq" id="WP_244873155.1">
    <property type="nucleotide sequence ID" value="NZ_BORQ01000007.1"/>
</dbReference>
<dbReference type="EMBL" id="BORQ01000007">
    <property type="protein sequence ID" value="GIO33730.1"/>
    <property type="molecule type" value="Genomic_DNA"/>
</dbReference>
<feature type="domain" description="Phage tail fibre protein N-terminal" evidence="1">
    <location>
        <begin position="9"/>
        <end position="153"/>
    </location>
</feature>
<sequence>MSSFGAKGLTNKGRVLQAKAQAGTQLRYTKYVLGDGQLGGQSIATLTNVISPKKSADVTRLWMHPLNEAIVGFVLSNQDVTTGFYFRELGLYAMDPDEGEILYWYGNAGDTADYIPPTSTGDVVSKTIDIYVYVGTASNVTLTVDQNLAYVTHDELEAALEGLDPDIPTASTTQPGIVQLSNSTNGTSESLAATEKALGLVMKEAQAAKQQASDGKGKVRDAITGVKGTVADADGDGIPTFDELAAGVKTIPAGYTADATAAAGDIRAGKSAYKNGVKVNGSLVTQASGSQTVTPGPSDIVKGAGIYDGPITILGDPDLVPWNFPKDVNLFGIQGTLERLTTTDRNAIIAAIVSKGVAAYESDSNAVLAQKIGQIITGKRFNYGDIRIPSNGVITVSGLAYKPSFFIWVLSSYDFGFGIRGNSFTSPHQPNATPKDVFLYYTANYPVASLSGDFSESGFTVYTPFKTTTGDTRWWAYE</sequence>
<dbReference type="Pfam" id="PF03406">
    <property type="entry name" value="Phage_fiber_2"/>
    <property type="match status" value="1"/>
</dbReference>
<gene>
    <name evidence="2" type="ORF">J2TS6_48710</name>
</gene>
<evidence type="ECO:0000313" key="2">
    <source>
        <dbReference type="EMBL" id="GIO33730.1"/>
    </source>
</evidence>
<protein>
    <recommendedName>
        <fullName evidence="1">Phage tail fibre protein N-terminal domain-containing protein</fullName>
    </recommendedName>
</protein>
<proteinExistence type="predicted"/>
<evidence type="ECO:0000313" key="3">
    <source>
        <dbReference type="Proteomes" id="UP000679779"/>
    </source>
</evidence>
<accession>A0A920CBS1</accession>
<dbReference type="GO" id="GO:0019062">
    <property type="term" value="P:virion attachment to host cell"/>
    <property type="evidence" value="ECO:0007669"/>
    <property type="project" value="InterPro"/>
</dbReference>
<dbReference type="Pfam" id="PF12571">
    <property type="entry name" value="Phage_tail_fib"/>
    <property type="match status" value="1"/>
</dbReference>
<keyword evidence="3" id="KW-1185">Reference proteome</keyword>